<reference evidence="2 3" key="1">
    <citation type="submission" date="2018-10" db="EMBL/GenBank/DDBJ databases">
        <title>Isolation, diversity and antifungal activity of actinobacteria from wheat.</title>
        <authorList>
            <person name="Han C."/>
        </authorList>
    </citation>
    <scope>NUCLEOTIDE SEQUENCE [LARGE SCALE GENOMIC DNA]</scope>
    <source>
        <strain evidence="2 3">NEAU-YY56</strain>
    </source>
</reference>
<evidence type="ECO:0000259" key="1">
    <source>
        <dbReference type="SMART" id="SM00833"/>
    </source>
</evidence>
<dbReference type="RefSeq" id="WP_122148891.1">
    <property type="nucleotide sequence ID" value="NZ_RFFI01000033.1"/>
</dbReference>
<accession>A0A3M2JPH6</accession>
<dbReference type="EMBL" id="RFFI01000033">
    <property type="protein sequence ID" value="RMI12615.1"/>
    <property type="molecule type" value="Genomic_DNA"/>
</dbReference>
<dbReference type="Gene3D" id="3.40.50.300">
    <property type="entry name" value="P-loop containing nucleotide triphosphate hydrolases"/>
    <property type="match status" value="1"/>
</dbReference>
<dbReference type="PANTHER" id="PTHR43603:SF1">
    <property type="entry name" value="ZINC-REGULATED GTPASE METALLOPROTEIN ACTIVATOR 1"/>
    <property type="match status" value="1"/>
</dbReference>
<sequence length="369" mass="39465">MPVSRDPRPLVVLATVDPLLRDAVAFGVVVDHPRTVVLRHDIHDGPDGGAIRRVVADATGVVEDVLVPLQHACLSCAVREDAVPTLARLARDPRWDAVLLALPVSAESLPVTRALGAATQGRGPLRRLRLARVVSALDLATFEDDLLGDDLLAERDLALTDDDERAVGEALAAQVGHADVVLVAGDRHEHPVASDLLDHVRAADGARVDGIYAADVTALLSGTHDARTADRRLDPLHAAAVPGAPTDRGVWTLELRADRPLHPGRLVEDVARLGQGRHRSRGHFWVPTRPDSVCAWDGAGGQLSVGDLGTWGRRPATTRLVFTGVEDVRADLRAAFEEVLLTPAEHARGLHPWLGAEDVLAPWLGDRAA</sequence>
<keyword evidence="3" id="KW-1185">Reference proteome</keyword>
<organism evidence="2 3">
    <name type="scientific">Cellulomonas triticagri</name>
    <dbReference type="NCBI Taxonomy" id="2483352"/>
    <lineage>
        <taxon>Bacteria</taxon>
        <taxon>Bacillati</taxon>
        <taxon>Actinomycetota</taxon>
        <taxon>Actinomycetes</taxon>
        <taxon>Micrococcales</taxon>
        <taxon>Cellulomonadaceae</taxon>
        <taxon>Cellulomonas</taxon>
    </lineage>
</organism>
<dbReference type="PANTHER" id="PTHR43603">
    <property type="entry name" value="COBW DOMAIN-CONTAINING PROTEIN DDB_G0274527"/>
    <property type="match status" value="1"/>
</dbReference>
<evidence type="ECO:0000313" key="2">
    <source>
        <dbReference type="EMBL" id="RMI12615.1"/>
    </source>
</evidence>
<dbReference type="InterPro" id="IPR051927">
    <property type="entry name" value="Zn_Chap_cDPG_Synth"/>
</dbReference>
<dbReference type="SUPFAM" id="SSF90002">
    <property type="entry name" value="Hypothetical protein YjiA, C-terminal domain"/>
    <property type="match status" value="1"/>
</dbReference>
<gene>
    <name evidence="2" type="ORF">EBM89_07855</name>
</gene>
<dbReference type="Proteomes" id="UP000269289">
    <property type="component" value="Unassembled WGS sequence"/>
</dbReference>
<dbReference type="OrthoDB" id="9808822at2"/>
<feature type="domain" description="CobW C-terminal" evidence="1">
    <location>
        <begin position="250"/>
        <end position="340"/>
    </location>
</feature>
<dbReference type="InterPro" id="IPR011629">
    <property type="entry name" value="CobW-like_C"/>
</dbReference>
<evidence type="ECO:0000313" key="3">
    <source>
        <dbReference type="Proteomes" id="UP000269289"/>
    </source>
</evidence>
<protein>
    <submittedName>
        <fullName evidence="2">Cobalamin biosynthesis protein CobW</fullName>
    </submittedName>
</protein>
<dbReference type="Pfam" id="PF07683">
    <property type="entry name" value="CobW_C"/>
    <property type="match status" value="1"/>
</dbReference>
<proteinExistence type="predicted"/>
<dbReference type="AlphaFoldDB" id="A0A3M2JPH6"/>
<comment type="caution">
    <text evidence="2">The sequence shown here is derived from an EMBL/GenBank/DDBJ whole genome shotgun (WGS) entry which is preliminary data.</text>
</comment>
<name>A0A3M2JPH6_9CELL</name>
<dbReference type="InterPro" id="IPR027417">
    <property type="entry name" value="P-loop_NTPase"/>
</dbReference>
<dbReference type="SMART" id="SM00833">
    <property type="entry name" value="CobW_C"/>
    <property type="match status" value="1"/>
</dbReference>